<dbReference type="InterPro" id="IPR011008">
    <property type="entry name" value="Dimeric_a/b-barrel"/>
</dbReference>
<protein>
    <recommendedName>
        <fullName evidence="2">ABM domain-containing protein</fullName>
    </recommendedName>
</protein>
<dbReference type="AlphaFoldDB" id="A0A383DVR0"/>
<evidence type="ECO:0008006" key="2">
    <source>
        <dbReference type="Google" id="ProtNLM"/>
    </source>
</evidence>
<dbReference type="InterPro" id="IPR014910">
    <property type="entry name" value="YdhR"/>
</dbReference>
<proteinExistence type="predicted"/>
<sequence>MITLIVTFKLPEDLSRSELKSMYLENAKMYQETPGLVRKNYLYDPEKNLGGGCYIFKSRTDADAWFDDKRIAWLTERYSTPTLKYFESPLVVNNENNKIEENDFG</sequence>
<accession>A0A383DVR0</accession>
<dbReference type="SUPFAM" id="SSF54909">
    <property type="entry name" value="Dimeric alpha+beta barrel"/>
    <property type="match status" value="1"/>
</dbReference>
<name>A0A383DVR0_9ZZZZ</name>
<reference evidence="1" key="1">
    <citation type="submission" date="2018-05" db="EMBL/GenBank/DDBJ databases">
        <authorList>
            <person name="Lanie J.A."/>
            <person name="Ng W.-L."/>
            <person name="Kazmierczak K.M."/>
            <person name="Andrzejewski T.M."/>
            <person name="Davidsen T.M."/>
            <person name="Wayne K.J."/>
            <person name="Tettelin H."/>
            <person name="Glass J.I."/>
            <person name="Rusch D."/>
            <person name="Podicherti R."/>
            <person name="Tsui H.-C.T."/>
            <person name="Winkler M.E."/>
        </authorList>
    </citation>
    <scope>NUCLEOTIDE SEQUENCE</scope>
</reference>
<organism evidence="1">
    <name type="scientific">marine metagenome</name>
    <dbReference type="NCBI Taxonomy" id="408172"/>
    <lineage>
        <taxon>unclassified sequences</taxon>
        <taxon>metagenomes</taxon>
        <taxon>ecological metagenomes</taxon>
    </lineage>
</organism>
<dbReference type="Gene3D" id="3.30.70.100">
    <property type="match status" value="1"/>
</dbReference>
<dbReference type="EMBL" id="UINC01220425">
    <property type="protein sequence ID" value="SVE48333.1"/>
    <property type="molecule type" value="Genomic_DNA"/>
</dbReference>
<gene>
    <name evidence="1" type="ORF">METZ01_LOCUS501187</name>
</gene>
<dbReference type="Pfam" id="PF08803">
    <property type="entry name" value="ydhR"/>
    <property type="match status" value="1"/>
</dbReference>
<evidence type="ECO:0000313" key="1">
    <source>
        <dbReference type="EMBL" id="SVE48333.1"/>
    </source>
</evidence>